<evidence type="ECO:0000313" key="2">
    <source>
        <dbReference type="EMBL" id="BCN30634.1"/>
    </source>
</evidence>
<dbReference type="AlphaFoldDB" id="A0A7R7ID42"/>
<keyword evidence="1" id="KW-0472">Membrane</keyword>
<name>A0A7R7ID42_9FIRM</name>
<evidence type="ECO:0000313" key="3">
    <source>
        <dbReference type="Proteomes" id="UP000595897"/>
    </source>
</evidence>
<proteinExistence type="predicted"/>
<dbReference type="KEGG" id="ahb:bsdtb5_19290"/>
<dbReference type="RefSeq" id="WP_271715839.1">
    <property type="nucleotide sequence ID" value="NZ_AP024169.1"/>
</dbReference>
<sequence>MNRIHEKISTICIAFTVIMAIYSLMYFFSSGDFNIVLQDLVIIILFVVLDDLITQAHDFKSWKSYYLTEVVILIPINLIFGYLFHWYKINNLQSIFRSLLIGIIILSSSMFFYYSKNKLVAKDINEKINENQKEENKK</sequence>
<protein>
    <recommendedName>
        <fullName evidence="4">DUF3021 domain-containing protein</fullName>
    </recommendedName>
</protein>
<feature type="transmembrane region" description="Helical" evidence="1">
    <location>
        <begin position="12"/>
        <end position="29"/>
    </location>
</feature>
<gene>
    <name evidence="2" type="ORF">bsdtb5_19290</name>
</gene>
<accession>A0A7R7ID42</accession>
<organism evidence="2 3">
    <name type="scientific">Anaeromicropila herbilytica</name>
    <dbReference type="NCBI Taxonomy" id="2785025"/>
    <lineage>
        <taxon>Bacteria</taxon>
        <taxon>Bacillati</taxon>
        <taxon>Bacillota</taxon>
        <taxon>Clostridia</taxon>
        <taxon>Lachnospirales</taxon>
        <taxon>Lachnospiraceae</taxon>
        <taxon>Anaeromicropila</taxon>
    </lineage>
</organism>
<keyword evidence="3" id="KW-1185">Reference proteome</keyword>
<evidence type="ECO:0000256" key="1">
    <source>
        <dbReference type="SAM" id="Phobius"/>
    </source>
</evidence>
<feature type="transmembrane region" description="Helical" evidence="1">
    <location>
        <begin position="95"/>
        <end position="114"/>
    </location>
</feature>
<evidence type="ECO:0008006" key="4">
    <source>
        <dbReference type="Google" id="ProtNLM"/>
    </source>
</evidence>
<keyword evidence="1" id="KW-1133">Transmembrane helix</keyword>
<reference evidence="2 3" key="1">
    <citation type="submission" date="2020-11" db="EMBL/GenBank/DDBJ databases">
        <title>Draft genome sequencing of a Lachnospiraceae strain isolated from anoxic soil subjected to BSD treatment.</title>
        <authorList>
            <person name="Uek A."/>
            <person name="Tonouchi A."/>
        </authorList>
    </citation>
    <scope>NUCLEOTIDE SEQUENCE [LARGE SCALE GENOMIC DNA]</scope>
    <source>
        <strain evidence="2 3">TB5</strain>
    </source>
</reference>
<dbReference type="Proteomes" id="UP000595897">
    <property type="component" value="Chromosome"/>
</dbReference>
<feature type="transmembrane region" description="Helical" evidence="1">
    <location>
        <begin position="65"/>
        <end position="83"/>
    </location>
</feature>
<keyword evidence="1" id="KW-0812">Transmembrane</keyword>
<dbReference type="EMBL" id="AP024169">
    <property type="protein sequence ID" value="BCN30634.1"/>
    <property type="molecule type" value="Genomic_DNA"/>
</dbReference>